<dbReference type="AlphaFoldDB" id="A0A328HGI7"/>
<feature type="transmembrane region" description="Helical" evidence="1">
    <location>
        <begin position="117"/>
        <end position="137"/>
    </location>
</feature>
<organism evidence="2 3">
    <name type="scientific">Arthrobacter globiformis</name>
    <dbReference type="NCBI Taxonomy" id="1665"/>
    <lineage>
        <taxon>Bacteria</taxon>
        <taxon>Bacillati</taxon>
        <taxon>Actinomycetota</taxon>
        <taxon>Actinomycetes</taxon>
        <taxon>Micrococcales</taxon>
        <taxon>Micrococcaceae</taxon>
        <taxon>Arthrobacter</taxon>
    </lineage>
</organism>
<dbReference type="EMBL" id="QLNP01000098">
    <property type="protein sequence ID" value="RAM36183.1"/>
    <property type="molecule type" value="Genomic_DNA"/>
</dbReference>
<keyword evidence="1" id="KW-0812">Transmembrane</keyword>
<accession>A0A328HGI7</accession>
<comment type="caution">
    <text evidence="2">The sequence shown here is derived from an EMBL/GenBank/DDBJ whole genome shotgun (WGS) entry which is preliminary data.</text>
</comment>
<evidence type="ECO:0000313" key="3">
    <source>
        <dbReference type="Proteomes" id="UP000249166"/>
    </source>
</evidence>
<feature type="transmembrane region" description="Helical" evidence="1">
    <location>
        <begin position="6"/>
        <end position="24"/>
    </location>
</feature>
<name>A0A328HGI7_ARTGO</name>
<dbReference type="Proteomes" id="UP000249166">
    <property type="component" value="Unassembled WGS sequence"/>
</dbReference>
<gene>
    <name evidence="2" type="ORF">DBZ45_18450</name>
</gene>
<keyword evidence="1" id="KW-0472">Membrane</keyword>
<evidence type="ECO:0000313" key="2">
    <source>
        <dbReference type="EMBL" id="RAM36183.1"/>
    </source>
</evidence>
<dbReference type="OrthoDB" id="6876190at2"/>
<keyword evidence="1" id="KW-1133">Transmembrane helix</keyword>
<sequence length="143" mass="15782">MKIVLYIIWTLFAAAAAAACILSLRKTKAQERRIDGWPKVQVTVTGGREGWTSGVGNTNRNRRYWPTYQFTGPQGVLYLGESEVSLVERPVPGSVLEVAYNAENPEESFEVAHPSKLLLGCLAPFFGLFALASFWFIGVFPLG</sequence>
<dbReference type="PROSITE" id="PS51257">
    <property type="entry name" value="PROKAR_LIPOPROTEIN"/>
    <property type="match status" value="1"/>
</dbReference>
<evidence type="ECO:0000256" key="1">
    <source>
        <dbReference type="SAM" id="Phobius"/>
    </source>
</evidence>
<protein>
    <submittedName>
        <fullName evidence="2">DUF3592 domain-containing protein</fullName>
    </submittedName>
</protein>
<reference evidence="2 3" key="1">
    <citation type="submission" date="2018-04" db="EMBL/GenBank/DDBJ databases">
        <title>Bacteria isolated from cave deposits of Manipur.</title>
        <authorList>
            <person name="Sahoo D."/>
            <person name="Sarangthem I."/>
            <person name="Nandeibam J."/>
        </authorList>
    </citation>
    <scope>NUCLEOTIDE SEQUENCE [LARGE SCALE GENOMIC DNA]</scope>
    <source>
        <strain evidence="3">mrc11</strain>
    </source>
</reference>
<proteinExistence type="predicted"/>